<sequence>MVRLNPAEQIEQSYDLALMAIADYLTKEHDTATIIHRLIRIFDRDSLRDAITELLVDARVHPRAR</sequence>
<accession>A0A1X3HER9</accession>
<evidence type="ECO:0000313" key="1">
    <source>
        <dbReference type="EMBL" id="OSJ18655.1"/>
    </source>
</evidence>
<dbReference type="RefSeq" id="WP_085357323.1">
    <property type="nucleotide sequence ID" value="NZ_NAFD01000135.1"/>
</dbReference>
<name>A0A1X3HER9_9BRAD</name>
<evidence type="ECO:0000313" key="2">
    <source>
        <dbReference type="Proteomes" id="UP000193553"/>
    </source>
</evidence>
<protein>
    <submittedName>
        <fullName evidence="1">Uncharacterized protein</fullName>
    </submittedName>
</protein>
<comment type="caution">
    <text evidence="1">The sequence shown here is derived from an EMBL/GenBank/DDBJ whole genome shotgun (WGS) entry which is preliminary data.</text>
</comment>
<reference evidence="1 2" key="1">
    <citation type="submission" date="2017-03" db="EMBL/GenBank/DDBJ databases">
        <title>Whole genome sequences of fourteen strains of Bradyrhizobium canariense and one strain of Bradyrhizobium japonicum isolated from Lupinus (Papilionoideae: Genisteae) species in Algeria.</title>
        <authorList>
            <person name="Crovadore J."/>
            <person name="Chekireb D."/>
            <person name="Brachmann A."/>
            <person name="Chablais R."/>
            <person name="Cochard B."/>
            <person name="Lefort F."/>
        </authorList>
    </citation>
    <scope>NUCLEOTIDE SEQUENCE [LARGE SCALE GENOMIC DNA]</scope>
    <source>
        <strain evidence="1 2">UBMA195</strain>
    </source>
</reference>
<organism evidence="1 2">
    <name type="scientific">Bradyrhizobium canariense</name>
    <dbReference type="NCBI Taxonomy" id="255045"/>
    <lineage>
        <taxon>Bacteria</taxon>
        <taxon>Pseudomonadati</taxon>
        <taxon>Pseudomonadota</taxon>
        <taxon>Alphaproteobacteria</taxon>
        <taxon>Hyphomicrobiales</taxon>
        <taxon>Nitrobacteraceae</taxon>
        <taxon>Bradyrhizobium</taxon>
    </lineage>
</organism>
<dbReference type="OrthoDB" id="8253923at2"/>
<dbReference type="Proteomes" id="UP000193553">
    <property type="component" value="Unassembled WGS sequence"/>
</dbReference>
<proteinExistence type="predicted"/>
<dbReference type="EMBL" id="NAFI01000126">
    <property type="protein sequence ID" value="OSJ18655.1"/>
    <property type="molecule type" value="Genomic_DNA"/>
</dbReference>
<dbReference type="AlphaFoldDB" id="A0A1X3HER9"/>
<gene>
    <name evidence="1" type="ORF">BSZ18_01775</name>
</gene>